<organism evidence="19 20">
    <name type="scientific">Rhododendron simsii</name>
    <name type="common">Sims's rhododendron</name>
    <dbReference type="NCBI Taxonomy" id="118357"/>
    <lineage>
        <taxon>Eukaryota</taxon>
        <taxon>Viridiplantae</taxon>
        <taxon>Streptophyta</taxon>
        <taxon>Embryophyta</taxon>
        <taxon>Tracheophyta</taxon>
        <taxon>Spermatophyta</taxon>
        <taxon>Magnoliopsida</taxon>
        <taxon>eudicotyledons</taxon>
        <taxon>Gunneridae</taxon>
        <taxon>Pentapetalae</taxon>
        <taxon>asterids</taxon>
        <taxon>Ericales</taxon>
        <taxon>Ericaceae</taxon>
        <taxon>Ericoideae</taxon>
        <taxon>Rhodoreae</taxon>
        <taxon>Rhododendron</taxon>
    </lineage>
</organism>
<dbReference type="EC" id="1.14.11.2" evidence="4"/>
<keyword evidence="12" id="KW-0408">Iron</keyword>
<evidence type="ECO:0000313" key="19">
    <source>
        <dbReference type="EMBL" id="KAF7129678.1"/>
    </source>
</evidence>
<keyword evidence="5" id="KW-0812">Transmembrane</keyword>
<evidence type="ECO:0000256" key="8">
    <source>
        <dbReference type="ARBA" id="ARBA00022964"/>
    </source>
</evidence>
<evidence type="ECO:0000256" key="7">
    <source>
        <dbReference type="ARBA" id="ARBA00022824"/>
    </source>
</evidence>
<keyword evidence="9" id="KW-0735">Signal-anchor</keyword>
<protein>
    <recommendedName>
        <fullName evidence="4">procollagen-proline 4-dioxygenase</fullName>
        <ecNumber evidence="4">1.14.11.2</ecNumber>
    </recommendedName>
</protein>
<keyword evidence="7" id="KW-0256">Endoplasmic reticulum</keyword>
<feature type="domain" description="ShKT" evidence="18">
    <location>
        <begin position="286"/>
        <end position="327"/>
    </location>
</feature>
<keyword evidence="20" id="KW-1185">Reference proteome</keyword>
<evidence type="ECO:0000256" key="4">
    <source>
        <dbReference type="ARBA" id="ARBA00012269"/>
    </source>
</evidence>
<evidence type="ECO:0000256" key="10">
    <source>
        <dbReference type="ARBA" id="ARBA00022989"/>
    </source>
</evidence>
<proteinExistence type="inferred from homology"/>
<dbReference type="FunFam" id="2.60.120.620:FF:000002">
    <property type="entry name" value="Prolyl 4-hydroxylase 4"/>
    <property type="match status" value="1"/>
</dbReference>
<sequence>MDSRVLLAFCLCFLSLLPEDLARSATDKRPQGSVLRLTTGVSSAPFDPTRVTQISWRPRSLSLSLSLSLSKITILAFIYKGFLTDEECDHLIYLAKDKLEKSMVADNNSGKSIESEVRTSSGMFLNKAQDDIVAGVEARIAAWTFLPEENGESLQVLHYEHGQKYEPHFDYFYDKINQELGGHRVATVLMYLSDVKRGGETVFPDSEAKVTQPKDDDWSDCAKKGYAVKPNKGDALLFFSLHPNTTTDPLSLHGSCPVIEGEKWSATKWIHVRSFEKMGKKANGDCSDENENCAKWAAAGECERNPKYMVGSSEDVGGFCRKSCKVCSSSS</sequence>
<evidence type="ECO:0000259" key="17">
    <source>
        <dbReference type="PROSITE" id="PS51471"/>
    </source>
</evidence>
<evidence type="ECO:0000256" key="12">
    <source>
        <dbReference type="ARBA" id="ARBA00023004"/>
    </source>
</evidence>
<dbReference type="InterPro" id="IPR045054">
    <property type="entry name" value="P4HA-like"/>
</dbReference>
<dbReference type="InterPro" id="IPR003582">
    <property type="entry name" value="ShKT_dom"/>
</dbReference>
<evidence type="ECO:0000256" key="9">
    <source>
        <dbReference type="ARBA" id="ARBA00022968"/>
    </source>
</evidence>
<comment type="cofactor">
    <cofactor evidence="1">
        <name>L-ascorbate</name>
        <dbReference type="ChEBI" id="CHEBI:38290"/>
    </cofactor>
</comment>
<evidence type="ECO:0000256" key="11">
    <source>
        <dbReference type="ARBA" id="ARBA00023002"/>
    </source>
</evidence>
<dbReference type="AlphaFoldDB" id="A0A834LD77"/>
<dbReference type="Gene3D" id="2.60.120.620">
    <property type="entry name" value="q2cbj1_9rhob like domain"/>
    <property type="match status" value="1"/>
</dbReference>
<dbReference type="GO" id="GO:0005789">
    <property type="term" value="C:endoplasmic reticulum membrane"/>
    <property type="evidence" value="ECO:0007669"/>
    <property type="project" value="UniProtKB-SubCell"/>
</dbReference>
<dbReference type="PANTHER" id="PTHR10869">
    <property type="entry name" value="PROLYL 4-HYDROXYLASE ALPHA SUBUNIT"/>
    <property type="match status" value="1"/>
</dbReference>
<feature type="signal peptide" evidence="16">
    <location>
        <begin position="1"/>
        <end position="22"/>
    </location>
</feature>
<dbReference type="Pfam" id="PF13640">
    <property type="entry name" value="2OG-FeII_Oxy_3"/>
    <property type="match status" value="1"/>
</dbReference>
<evidence type="ECO:0000256" key="1">
    <source>
        <dbReference type="ARBA" id="ARBA00001961"/>
    </source>
</evidence>
<comment type="similarity">
    <text evidence="3">Belongs to the P4HA family.</text>
</comment>
<evidence type="ECO:0000256" key="3">
    <source>
        <dbReference type="ARBA" id="ARBA00006511"/>
    </source>
</evidence>
<dbReference type="GO" id="GO:0004656">
    <property type="term" value="F:procollagen-proline 4-dioxygenase activity"/>
    <property type="evidence" value="ECO:0007669"/>
    <property type="project" value="UniProtKB-EC"/>
</dbReference>
<evidence type="ECO:0000256" key="5">
    <source>
        <dbReference type="ARBA" id="ARBA00022692"/>
    </source>
</evidence>
<evidence type="ECO:0000256" key="2">
    <source>
        <dbReference type="ARBA" id="ARBA00004648"/>
    </source>
</evidence>
<dbReference type="SMART" id="SM00702">
    <property type="entry name" value="P4Hc"/>
    <property type="match status" value="1"/>
</dbReference>
<dbReference type="InterPro" id="IPR006620">
    <property type="entry name" value="Pro_4_hyd_alph"/>
</dbReference>
<comment type="subcellular location">
    <subcellularLocation>
        <location evidence="2">Endoplasmic reticulum membrane</location>
        <topology evidence="2">Single-pass type II membrane protein</topology>
    </subcellularLocation>
</comment>
<keyword evidence="10" id="KW-1133">Transmembrane helix</keyword>
<name>A0A834LD77_RHOSS</name>
<feature type="domain" description="Fe2OG dioxygenase" evidence="17">
    <location>
        <begin position="150"/>
        <end position="272"/>
    </location>
</feature>
<keyword evidence="16" id="KW-0732">Signal</keyword>
<comment type="catalytic activity">
    <reaction evidence="15">
        <text>L-prolyl-[collagen] + 2-oxoglutarate + O2 = trans-4-hydroxy-L-prolyl-[collagen] + succinate + CO2</text>
        <dbReference type="Rhea" id="RHEA:18945"/>
        <dbReference type="Rhea" id="RHEA-COMP:11676"/>
        <dbReference type="Rhea" id="RHEA-COMP:11680"/>
        <dbReference type="ChEBI" id="CHEBI:15379"/>
        <dbReference type="ChEBI" id="CHEBI:16526"/>
        <dbReference type="ChEBI" id="CHEBI:16810"/>
        <dbReference type="ChEBI" id="CHEBI:30031"/>
        <dbReference type="ChEBI" id="CHEBI:50342"/>
        <dbReference type="ChEBI" id="CHEBI:61965"/>
        <dbReference type="EC" id="1.14.11.2"/>
    </reaction>
</comment>
<dbReference type="PROSITE" id="PS51471">
    <property type="entry name" value="FE2OG_OXY"/>
    <property type="match status" value="1"/>
</dbReference>
<reference evidence="19" key="1">
    <citation type="submission" date="2019-11" db="EMBL/GenBank/DDBJ databases">
        <authorList>
            <person name="Liu Y."/>
            <person name="Hou J."/>
            <person name="Li T.-Q."/>
            <person name="Guan C.-H."/>
            <person name="Wu X."/>
            <person name="Wu H.-Z."/>
            <person name="Ling F."/>
            <person name="Zhang R."/>
            <person name="Shi X.-G."/>
            <person name="Ren J.-P."/>
            <person name="Chen E.-F."/>
            <person name="Sun J.-M."/>
        </authorList>
    </citation>
    <scope>NUCLEOTIDE SEQUENCE</scope>
    <source>
        <strain evidence="19">Adult_tree_wgs_1</strain>
        <tissue evidence="19">Leaves</tissue>
    </source>
</reference>
<dbReference type="GO" id="GO:0005506">
    <property type="term" value="F:iron ion binding"/>
    <property type="evidence" value="ECO:0007669"/>
    <property type="project" value="InterPro"/>
</dbReference>
<dbReference type="PANTHER" id="PTHR10869:SF238">
    <property type="entry name" value="PROLYL 4-HYDROXYLASE 6-RELATED"/>
    <property type="match status" value="1"/>
</dbReference>
<keyword evidence="14" id="KW-0325">Glycoprotein</keyword>
<keyword evidence="13" id="KW-0472">Membrane</keyword>
<dbReference type="OrthoDB" id="420380at2759"/>
<dbReference type="Proteomes" id="UP000626092">
    <property type="component" value="Unassembled WGS sequence"/>
</dbReference>
<dbReference type="InterPro" id="IPR044862">
    <property type="entry name" value="Pro_4_hyd_alph_FE2OG_OXY"/>
</dbReference>
<dbReference type="PROSITE" id="PS51670">
    <property type="entry name" value="SHKT"/>
    <property type="match status" value="1"/>
</dbReference>
<keyword evidence="11" id="KW-0560">Oxidoreductase</keyword>
<comment type="caution">
    <text evidence="19">The sequence shown here is derived from an EMBL/GenBank/DDBJ whole genome shotgun (WGS) entry which is preliminary data.</text>
</comment>
<keyword evidence="8" id="KW-0223">Dioxygenase</keyword>
<dbReference type="SMART" id="SM00254">
    <property type="entry name" value="ShKT"/>
    <property type="match status" value="1"/>
</dbReference>
<evidence type="ECO:0000256" key="6">
    <source>
        <dbReference type="ARBA" id="ARBA00022723"/>
    </source>
</evidence>
<feature type="chain" id="PRO_5032297351" description="procollagen-proline 4-dioxygenase" evidence="16">
    <location>
        <begin position="23"/>
        <end position="331"/>
    </location>
</feature>
<evidence type="ECO:0000256" key="16">
    <source>
        <dbReference type="SAM" id="SignalP"/>
    </source>
</evidence>
<evidence type="ECO:0000313" key="20">
    <source>
        <dbReference type="Proteomes" id="UP000626092"/>
    </source>
</evidence>
<keyword evidence="6" id="KW-0479">Metal-binding</keyword>
<accession>A0A834LD77</accession>
<evidence type="ECO:0000256" key="14">
    <source>
        <dbReference type="ARBA" id="ARBA00023180"/>
    </source>
</evidence>
<gene>
    <name evidence="19" type="ORF">RHSIM_Rhsim10G0029700</name>
</gene>
<dbReference type="EMBL" id="WJXA01000010">
    <property type="protein sequence ID" value="KAF7129678.1"/>
    <property type="molecule type" value="Genomic_DNA"/>
</dbReference>
<evidence type="ECO:0000256" key="15">
    <source>
        <dbReference type="ARBA" id="ARBA00049169"/>
    </source>
</evidence>
<dbReference type="GO" id="GO:0031418">
    <property type="term" value="F:L-ascorbic acid binding"/>
    <property type="evidence" value="ECO:0007669"/>
    <property type="project" value="InterPro"/>
</dbReference>
<dbReference type="InterPro" id="IPR005123">
    <property type="entry name" value="Oxoglu/Fe-dep_dioxygenase_dom"/>
</dbReference>
<evidence type="ECO:0000256" key="13">
    <source>
        <dbReference type="ARBA" id="ARBA00023136"/>
    </source>
</evidence>
<evidence type="ECO:0000259" key="18">
    <source>
        <dbReference type="PROSITE" id="PS51670"/>
    </source>
</evidence>